<keyword evidence="5" id="KW-1185">Reference proteome</keyword>
<feature type="compositionally biased region" description="Pro residues" evidence="2">
    <location>
        <begin position="254"/>
        <end position="280"/>
    </location>
</feature>
<evidence type="ECO:0000256" key="3">
    <source>
        <dbReference type="SAM" id="Phobius"/>
    </source>
</evidence>
<protein>
    <submittedName>
        <fullName evidence="4">Uncharacterized protein</fullName>
    </submittedName>
</protein>
<name>A0A482VM22_ASBVE</name>
<feature type="region of interest" description="Disordered" evidence="2">
    <location>
        <begin position="252"/>
        <end position="307"/>
    </location>
</feature>
<evidence type="ECO:0000256" key="2">
    <source>
        <dbReference type="SAM" id="MobiDB-lite"/>
    </source>
</evidence>
<keyword evidence="3" id="KW-0472">Membrane</keyword>
<feature type="region of interest" description="Disordered" evidence="2">
    <location>
        <begin position="166"/>
        <end position="194"/>
    </location>
</feature>
<evidence type="ECO:0000313" key="5">
    <source>
        <dbReference type="Proteomes" id="UP000292052"/>
    </source>
</evidence>
<feature type="coiled-coil region" evidence="1">
    <location>
        <begin position="204"/>
        <end position="252"/>
    </location>
</feature>
<feature type="compositionally biased region" description="Low complexity" evidence="2">
    <location>
        <begin position="296"/>
        <end position="307"/>
    </location>
</feature>
<evidence type="ECO:0000313" key="4">
    <source>
        <dbReference type="EMBL" id="RZC33830.1"/>
    </source>
</evidence>
<dbReference type="AlphaFoldDB" id="A0A482VM22"/>
<feature type="non-terminal residue" evidence="4">
    <location>
        <position position="1"/>
    </location>
</feature>
<feature type="transmembrane region" description="Helical" evidence="3">
    <location>
        <begin position="7"/>
        <end position="29"/>
    </location>
</feature>
<accession>A0A482VM22</accession>
<dbReference type="Proteomes" id="UP000292052">
    <property type="component" value="Unassembled WGS sequence"/>
</dbReference>
<sequence>NFISEKLIYALMAILLIIKLLAAKFMFLMPMMVGAVTAKKLLIKILLFLFPALHHLFKLCAYVPHGHKFHHHKHHIAHIHHIGRPHKHHHKHHGHHGHHDGLEIIHPHADGPPILAEDAHWHGPPSIHHSVELDHPEKPFFNPHETDLEFYSGGPALTDHFINHRQDSSEDENEVQSWGQGQRKKPMSNRPLSPTEIEQMVIKAEKEAMLKARLQQERQRIQEENTRLQGQLRQAMKLQEKLKQQAAVMKARLPQPPPPNLSPQPPPTNLSPPTPSPFPQTPSTKHVYSAQKKQEAVQQTTEKQQKQQQQKTFEQALHQAATITYDAFYSPILDKIDKILVGLGFNDEPCRERLICSMYKNPVKFSPHSNLLSAELSR</sequence>
<keyword evidence="3" id="KW-1133">Transmembrane helix</keyword>
<keyword evidence="3" id="KW-0812">Transmembrane</keyword>
<evidence type="ECO:0000256" key="1">
    <source>
        <dbReference type="SAM" id="Coils"/>
    </source>
</evidence>
<organism evidence="4 5">
    <name type="scientific">Asbolus verrucosus</name>
    <name type="common">Desert ironclad beetle</name>
    <dbReference type="NCBI Taxonomy" id="1661398"/>
    <lineage>
        <taxon>Eukaryota</taxon>
        <taxon>Metazoa</taxon>
        <taxon>Ecdysozoa</taxon>
        <taxon>Arthropoda</taxon>
        <taxon>Hexapoda</taxon>
        <taxon>Insecta</taxon>
        <taxon>Pterygota</taxon>
        <taxon>Neoptera</taxon>
        <taxon>Endopterygota</taxon>
        <taxon>Coleoptera</taxon>
        <taxon>Polyphaga</taxon>
        <taxon>Cucujiformia</taxon>
        <taxon>Tenebrionidae</taxon>
        <taxon>Pimeliinae</taxon>
        <taxon>Asbolus</taxon>
    </lineage>
</organism>
<reference evidence="4 5" key="1">
    <citation type="submission" date="2017-03" db="EMBL/GenBank/DDBJ databases">
        <title>Genome of the blue death feigning beetle - Asbolus verrucosus.</title>
        <authorList>
            <person name="Rider S.D."/>
        </authorList>
    </citation>
    <scope>NUCLEOTIDE SEQUENCE [LARGE SCALE GENOMIC DNA]</scope>
    <source>
        <strain evidence="4">Butters</strain>
        <tissue evidence="4">Head and leg muscle</tissue>
    </source>
</reference>
<comment type="caution">
    <text evidence="4">The sequence shown here is derived from an EMBL/GenBank/DDBJ whole genome shotgun (WGS) entry which is preliminary data.</text>
</comment>
<dbReference type="OrthoDB" id="6334967at2759"/>
<gene>
    <name evidence="4" type="ORF">BDFB_012440</name>
</gene>
<keyword evidence="1" id="KW-0175">Coiled coil</keyword>
<proteinExistence type="predicted"/>
<dbReference type="EMBL" id="QDEB01085287">
    <property type="protein sequence ID" value="RZC33830.1"/>
    <property type="molecule type" value="Genomic_DNA"/>
</dbReference>